<dbReference type="PANTHER" id="PTHR11586:SF43">
    <property type="entry name" value="TYROSINE--TRNA LIGASE, CYTOPLASMIC"/>
    <property type="match status" value="1"/>
</dbReference>
<evidence type="ECO:0000256" key="2">
    <source>
        <dbReference type="ARBA" id="ARBA00004496"/>
    </source>
</evidence>
<evidence type="ECO:0000259" key="18">
    <source>
        <dbReference type="PROSITE" id="PS50886"/>
    </source>
</evidence>
<dbReference type="Gene3D" id="1.10.240.10">
    <property type="entry name" value="Tyrosyl-Transfer RNA Synthetase"/>
    <property type="match status" value="1"/>
</dbReference>
<reference evidence="19 20" key="1">
    <citation type="journal article" date="2014" name="Nat. Genet.">
        <title>Genome and transcriptome of the porcine whipworm Trichuris suis.</title>
        <authorList>
            <person name="Jex A.R."/>
            <person name="Nejsum P."/>
            <person name="Schwarz E.M."/>
            <person name="Hu L."/>
            <person name="Young N.D."/>
            <person name="Hall R.S."/>
            <person name="Korhonen P.K."/>
            <person name="Liao S."/>
            <person name="Thamsborg S."/>
            <person name="Xia J."/>
            <person name="Xu P."/>
            <person name="Wang S."/>
            <person name="Scheerlinck J.P."/>
            <person name="Hofmann A."/>
            <person name="Sternberg P.W."/>
            <person name="Wang J."/>
            <person name="Gasser R.B."/>
        </authorList>
    </citation>
    <scope>NUCLEOTIDE SEQUENCE [LARGE SCALE GENOMIC DNA]</scope>
    <source>
        <strain evidence="19">DCEP-RM93M</strain>
    </source>
</reference>
<dbReference type="Proteomes" id="UP000030764">
    <property type="component" value="Unassembled WGS sequence"/>
</dbReference>
<evidence type="ECO:0000256" key="8">
    <source>
        <dbReference type="ARBA" id="ARBA00022741"/>
    </source>
</evidence>
<dbReference type="NCBIfam" id="TIGR00234">
    <property type="entry name" value="tyrS"/>
    <property type="match status" value="1"/>
</dbReference>
<dbReference type="InterPro" id="IPR002547">
    <property type="entry name" value="tRNA-bd_dom"/>
</dbReference>
<comment type="similarity">
    <text evidence="17">Belongs to the class-I aminoacyl-tRNA synthetase family.</text>
</comment>
<dbReference type="Gene3D" id="2.40.50.140">
    <property type="entry name" value="Nucleic acid-binding proteins"/>
    <property type="match status" value="1"/>
</dbReference>
<evidence type="ECO:0000256" key="9">
    <source>
        <dbReference type="ARBA" id="ARBA00022840"/>
    </source>
</evidence>
<feature type="domain" description="TRNA-binding" evidence="18">
    <location>
        <begin position="416"/>
        <end position="519"/>
    </location>
</feature>
<dbReference type="PROSITE" id="PS50886">
    <property type="entry name" value="TRBD"/>
    <property type="match status" value="1"/>
</dbReference>
<evidence type="ECO:0000313" key="19">
    <source>
        <dbReference type="EMBL" id="KFD49742.1"/>
    </source>
</evidence>
<protein>
    <recommendedName>
        <fullName evidence="4">Tyrosine--tRNA ligase, cytoplasmic</fullName>
        <ecNumber evidence="3">6.1.1.1</ecNumber>
    </recommendedName>
    <alternativeName>
        <fullName evidence="14">Tyrosyl-tRNA synthetase</fullName>
    </alternativeName>
</protein>
<evidence type="ECO:0000256" key="10">
    <source>
        <dbReference type="ARBA" id="ARBA00022884"/>
    </source>
</evidence>
<keyword evidence="12 17" id="KW-0030">Aminoacyl-tRNA synthetase</keyword>
<dbReference type="Pfam" id="PF00579">
    <property type="entry name" value="tRNA-synt_1b"/>
    <property type="match status" value="2"/>
</dbReference>
<keyword evidence="8 17" id="KW-0547">Nucleotide-binding</keyword>
<evidence type="ECO:0000256" key="16">
    <source>
        <dbReference type="PROSITE-ProRule" id="PRU00209"/>
    </source>
</evidence>
<dbReference type="EMBL" id="KL363265">
    <property type="protein sequence ID" value="KFD49742.1"/>
    <property type="molecule type" value="Genomic_DNA"/>
</dbReference>
<evidence type="ECO:0000256" key="3">
    <source>
        <dbReference type="ARBA" id="ARBA00013160"/>
    </source>
</evidence>
<dbReference type="FunFam" id="2.40.50.140:FF:000047">
    <property type="entry name" value="tyrosine--tRNA ligase, cytoplasmic isoform X2"/>
    <property type="match status" value="1"/>
</dbReference>
<keyword evidence="9 17" id="KW-0067">ATP-binding</keyword>
<keyword evidence="7 17" id="KW-0436">Ligase</keyword>
<dbReference type="AlphaFoldDB" id="A0A085LXP6"/>
<evidence type="ECO:0000256" key="15">
    <source>
        <dbReference type="ARBA" id="ARBA00048400"/>
    </source>
</evidence>
<keyword evidence="20" id="KW-1185">Reference proteome</keyword>
<dbReference type="GO" id="GO:0000049">
    <property type="term" value="F:tRNA binding"/>
    <property type="evidence" value="ECO:0007669"/>
    <property type="project" value="UniProtKB-UniRule"/>
</dbReference>
<organism evidence="19 20">
    <name type="scientific">Trichuris suis</name>
    <name type="common">pig whipworm</name>
    <dbReference type="NCBI Taxonomy" id="68888"/>
    <lineage>
        <taxon>Eukaryota</taxon>
        <taxon>Metazoa</taxon>
        <taxon>Ecdysozoa</taxon>
        <taxon>Nematoda</taxon>
        <taxon>Enoplea</taxon>
        <taxon>Dorylaimia</taxon>
        <taxon>Trichinellida</taxon>
        <taxon>Trichuridae</taxon>
        <taxon>Trichuris</taxon>
    </lineage>
</organism>
<keyword evidence="5" id="KW-0963">Cytoplasm</keyword>
<dbReference type="SUPFAM" id="SSF50249">
    <property type="entry name" value="Nucleic acid-binding proteins"/>
    <property type="match status" value="1"/>
</dbReference>
<dbReference type="InterPro" id="IPR014729">
    <property type="entry name" value="Rossmann-like_a/b/a_fold"/>
</dbReference>
<evidence type="ECO:0000256" key="4">
    <source>
        <dbReference type="ARBA" id="ARBA00015898"/>
    </source>
</evidence>
<evidence type="ECO:0000256" key="7">
    <source>
        <dbReference type="ARBA" id="ARBA00022598"/>
    </source>
</evidence>
<name>A0A085LXP6_9BILA</name>
<dbReference type="GO" id="GO:0006437">
    <property type="term" value="P:tyrosyl-tRNA aminoacylation"/>
    <property type="evidence" value="ECO:0007669"/>
    <property type="project" value="InterPro"/>
</dbReference>
<evidence type="ECO:0000256" key="5">
    <source>
        <dbReference type="ARBA" id="ARBA00022490"/>
    </source>
</evidence>
<dbReference type="Pfam" id="PF01588">
    <property type="entry name" value="tRNA_bind"/>
    <property type="match status" value="1"/>
</dbReference>
<proteinExistence type="inferred from homology"/>
<dbReference type="EC" id="6.1.1.1" evidence="3"/>
<dbReference type="InterPro" id="IPR002305">
    <property type="entry name" value="aa-tRNA-synth_Ic"/>
</dbReference>
<evidence type="ECO:0000256" key="17">
    <source>
        <dbReference type="RuleBase" id="RU363036"/>
    </source>
</evidence>
<evidence type="ECO:0000256" key="12">
    <source>
        <dbReference type="ARBA" id="ARBA00023146"/>
    </source>
</evidence>
<dbReference type="InterPro" id="IPR002307">
    <property type="entry name" value="Tyr-tRNA-ligase"/>
</dbReference>
<dbReference type="SUPFAM" id="SSF52374">
    <property type="entry name" value="Nucleotidylyl transferase"/>
    <property type="match status" value="2"/>
</dbReference>
<sequence length="578" mass="64616">MFAEEKFQLITRNLAEVLGEQKLRRILEHRNLKVYWGTAVTGKPHIAYFVPVSKIADFLQASCEVTGPLPLAPERSEGRRFAVCGSIRVNSTAFALSPWQRLRGEPEAEDMAVPLQVIIGRTFQVTILFADLHGYLDNLKAPWDLLKFRTDYYEAVIKMLLETAKVPLEKLRFVRGTDYQLSKGYTMDMYRLSSIVTQHDARKAGAEVVKQVDNPLLSGLLYPSLQALDEEYLHVDAQFGGVDQRKIFTFAEKHLPMLGYEKRIHLMNPMVPGLTGDKMSASIEESKIDLLDDPDTVNKKLKRAFCEPGNIERNGVLTFCRYVIFPLLHCKAFTIDRDEKFGGKISFDNYRLLEEAFASELVHPSDLKKAVGDFINELLQPIRCKAAEPSFAALIENAYPSPNERSEKDSITSDLSVGSLDLRIGKILHIKKHPDADSLYVEDVDVGEAHPRQIISGLAQHYSIDELCGRMVVVLCNLKPAKLKGVQSSGMILCASRDEPKQLALIEPPDGSIPGDVVFAEGIPRNPDLVLNPKKKGWEKILADLRISNTGHPSWKDAKLGTSKGLLKRSGLLLAAIK</sequence>
<dbReference type="InterPro" id="IPR012340">
    <property type="entry name" value="NA-bd_OB-fold"/>
</dbReference>
<evidence type="ECO:0000256" key="13">
    <source>
        <dbReference type="ARBA" id="ARBA00023242"/>
    </source>
</evidence>
<comment type="catalytic activity">
    <reaction evidence="15">
        <text>tRNA(Tyr) + L-tyrosine + ATP = L-tyrosyl-tRNA(Tyr) + AMP + diphosphate + H(+)</text>
        <dbReference type="Rhea" id="RHEA:10220"/>
        <dbReference type="Rhea" id="RHEA-COMP:9706"/>
        <dbReference type="Rhea" id="RHEA-COMP:9707"/>
        <dbReference type="ChEBI" id="CHEBI:15378"/>
        <dbReference type="ChEBI" id="CHEBI:30616"/>
        <dbReference type="ChEBI" id="CHEBI:33019"/>
        <dbReference type="ChEBI" id="CHEBI:58315"/>
        <dbReference type="ChEBI" id="CHEBI:78442"/>
        <dbReference type="ChEBI" id="CHEBI:78536"/>
        <dbReference type="ChEBI" id="CHEBI:456215"/>
        <dbReference type="EC" id="6.1.1.1"/>
    </reaction>
    <physiologicalReaction direction="left-to-right" evidence="15">
        <dbReference type="Rhea" id="RHEA:10221"/>
    </physiologicalReaction>
</comment>
<keyword evidence="13" id="KW-0539">Nucleus</keyword>
<dbReference type="NCBIfam" id="NF006330">
    <property type="entry name" value="PRK08560.1"/>
    <property type="match status" value="1"/>
</dbReference>
<keyword evidence="6 16" id="KW-0820">tRNA-binding</keyword>
<dbReference type="Gene3D" id="3.40.50.620">
    <property type="entry name" value="HUPs"/>
    <property type="match status" value="1"/>
</dbReference>
<accession>A0A085LXP6</accession>
<dbReference type="GO" id="GO:0005634">
    <property type="term" value="C:nucleus"/>
    <property type="evidence" value="ECO:0007669"/>
    <property type="project" value="UniProtKB-SubCell"/>
</dbReference>
<dbReference type="GO" id="GO:0005524">
    <property type="term" value="F:ATP binding"/>
    <property type="evidence" value="ECO:0007669"/>
    <property type="project" value="UniProtKB-KW"/>
</dbReference>
<evidence type="ECO:0000313" key="20">
    <source>
        <dbReference type="Proteomes" id="UP000030764"/>
    </source>
</evidence>
<keyword evidence="11 17" id="KW-0648">Protein biosynthesis</keyword>
<dbReference type="GO" id="GO:0005737">
    <property type="term" value="C:cytoplasm"/>
    <property type="evidence" value="ECO:0007669"/>
    <property type="project" value="UniProtKB-SubCell"/>
</dbReference>
<keyword evidence="10 16" id="KW-0694">RNA-binding</keyword>
<dbReference type="GO" id="GO:0004831">
    <property type="term" value="F:tyrosine-tRNA ligase activity"/>
    <property type="evidence" value="ECO:0007669"/>
    <property type="project" value="UniProtKB-EC"/>
</dbReference>
<dbReference type="FunFam" id="1.10.240.10:FF:000011">
    <property type="entry name" value="Tyrosine--tRNA ligase"/>
    <property type="match status" value="1"/>
</dbReference>
<gene>
    <name evidence="19" type="ORF">M513_09439</name>
</gene>
<dbReference type="InterPro" id="IPR051270">
    <property type="entry name" value="Tyrosine-tRNA_ligase_regulator"/>
</dbReference>
<dbReference type="PANTHER" id="PTHR11586">
    <property type="entry name" value="TRNA-AMINOACYLATION COFACTOR ARC1 FAMILY MEMBER"/>
    <property type="match status" value="1"/>
</dbReference>
<comment type="subcellular location">
    <subcellularLocation>
        <location evidence="2">Cytoplasm</location>
    </subcellularLocation>
    <subcellularLocation>
        <location evidence="1">Nucleus</location>
    </subcellularLocation>
</comment>
<evidence type="ECO:0000256" key="6">
    <source>
        <dbReference type="ARBA" id="ARBA00022555"/>
    </source>
</evidence>
<evidence type="ECO:0000256" key="1">
    <source>
        <dbReference type="ARBA" id="ARBA00004123"/>
    </source>
</evidence>
<evidence type="ECO:0000256" key="11">
    <source>
        <dbReference type="ARBA" id="ARBA00022917"/>
    </source>
</evidence>
<evidence type="ECO:0000256" key="14">
    <source>
        <dbReference type="ARBA" id="ARBA00033323"/>
    </source>
</evidence>
<dbReference type="CDD" id="cd02799">
    <property type="entry name" value="tRNA_bind_EMAP-II_like"/>
    <property type="match status" value="1"/>
</dbReference>